<comment type="subcellular location">
    <subcellularLocation>
        <location evidence="3">Chromosome</location>
    </subcellularLocation>
    <subcellularLocation>
        <location evidence="2">Nucleus</location>
    </subcellularLocation>
</comment>
<evidence type="ECO:0000256" key="15">
    <source>
        <dbReference type="ARBA" id="ARBA00023163"/>
    </source>
</evidence>
<feature type="compositionally biased region" description="Basic residues" evidence="18">
    <location>
        <begin position="877"/>
        <end position="893"/>
    </location>
</feature>
<dbReference type="FunFam" id="3.30.160.60:FF:000478">
    <property type="entry name" value="Zinc finger protein 133"/>
    <property type="match status" value="1"/>
</dbReference>
<dbReference type="InterPro" id="IPR011333">
    <property type="entry name" value="SKP1/BTB/POZ_sf"/>
</dbReference>
<feature type="domain" description="C2H2-type" evidence="20">
    <location>
        <begin position="1212"/>
        <end position="1239"/>
    </location>
</feature>
<feature type="domain" description="C2H2-type" evidence="20">
    <location>
        <begin position="1184"/>
        <end position="1211"/>
    </location>
</feature>
<dbReference type="FunFam" id="3.30.160.60:FF:000235">
    <property type="entry name" value="Zinc finger and BTB domain containing 38"/>
    <property type="match status" value="1"/>
</dbReference>
<dbReference type="GO" id="GO:0005694">
    <property type="term" value="C:chromosome"/>
    <property type="evidence" value="ECO:0007669"/>
    <property type="project" value="UniProtKB-SubCell"/>
</dbReference>
<keyword evidence="10 17" id="KW-0863">Zinc-finger</keyword>
<feature type="compositionally biased region" description="Polar residues" evidence="18">
    <location>
        <begin position="1306"/>
        <end position="1324"/>
    </location>
</feature>
<evidence type="ECO:0000256" key="2">
    <source>
        <dbReference type="ARBA" id="ARBA00004123"/>
    </source>
</evidence>
<keyword evidence="15" id="KW-0804">Transcription</keyword>
<sequence length="1411" mass="158326">MQGVFCDVTIVVEDVKFKAHRNVLAASSPYFRQHFLRPSLHVASHIMELNDLKADVFTEILNFIYSSKVKVKRKETFHDLATAGKMLGIPFLENLQHDNQSNKSKTSSVHSAKPVVSPTPFALYSSSVGLNTEISNKKGDDHAIASGPRITNAFSIVETENSDGVFSPLDLRANLKRTPEGIKVTDVPRGNHVSSRTESLYALAEHSYAVSSSSDTFLRKDLSLEHGTPPVSKDGKENQPFTIPPTIQAPKVACSSPKKALLKKYAGLSNTELETPQPDMEINSDQQIMSILNSHQGVAFQFSRKNENDISKTSPNNIPDTESLNSPVALGDHLQVPKKHHPPFKCKNCSKPFTHHKHLGRHEHICLRAAPLLLKSEEAQMIVDKGTTDNMSGTLYTDQLPLLPMKQMSNFSIEGDTVADKDHFVKIVNGQIFYICNVCQRTYLTLSSLRRHSNVHSWTKTYPCHYCNKVFALAEYRTKHEIWHTGDRRYQCILCLETFMTYCILKNHQKSFHGIDPRLGVRRKTANGGLKSNVYPHKLYRLLPMKGRNTSRTAQNSVSLENVNTQNCDTISTPCITLDSDLPAYFQEIGDNLNSTVTLINTCENSEATTLNTVSAVPRELQSDIKQPPVPEKSASPIEKEFSSSKQELDALGSQSQNVSTITSHTFSVPSVIMHSSRVSSVIVHGNEVASLETRGNQISKPDLSQAIKEERGEESDNVGDSNTNTKSVTCSIPEHPMESDEIADSKDASKGTTDIVQGESKTETYIAKPALPSTFISSGVEPLCQITVRIGNEAMVRRHIPESNLFYKKGRSKYFKYEQRDCVQECKAENRERTSGRLRRSSDRSRMNEMWGDPSDHDSNDESWHPYYTYKPKKRSKHLKNVRKVKKRKKLGNRVAESLSENEFDSTSALEHIPTESTTKEDPKEEALDTQATVCDGDVHVKESENAATEDTSKEDIKADILHTQSKGCDEDKSVEEDASSLIEATSKEDIKGEVHDTHSSNCEEDMSVEKDSSTPTDVESKVEIKVKMLNNQSADCDIYMSSEKDVSIPTKDATKEVLKGEKCDTQSIDFDEDILEEETSTTSVEQARNQQMKVEILGSQSTVSDMQVSVEEDTSAENVHPAPSFSSCELCQMVFSNPSTLKVHMRCHTGERPYCCKTCDKCFSFLGHLKKHERIHLHVKKYICQYCGKAFALNQTLVKHERTHTGEKLYKCQFCPRSFLYLCTKKDHEQKHELENGVKGFVGLQCSEVCETPDALSMHQNKHFLKNLQHQDSQDGPVEQLKKRPKYFTYQSIKETPESKTKDNSANYSSSDCTTDSAITSEESQEDLTPGNGEDSSNIEKKNPKNNDGGSHSKRFFFEDCFKQNSEQKSWESWQSCQRDLRESGALNCQVANTINNDNLFEKSSLGYL</sequence>
<accession>A0AAV7LNU9</accession>
<evidence type="ECO:0000256" key="10">
    <source>
        <dbReference type="ARBA" id="ARBA00022771"/>
    </source>
</evidence>
<feature type="compositionally biased region" description="Basic and acidic residues" evidence="18">
    <location>
        <begin position="736"/>
        <end position="750"/>
    </location>
</feature>
<dbReference type="GO" id="GO:0003677">
    <property type="term" value="F:DNA binding"/>
    <property type="evidence" value="ECO:0007669"/>
    <property type="project" value="UniProtKB-KW"/>
</dbReference>
<reference evidence="21" key="1">
    <citation type="journal article" date="2022" name="bioRxiv">
        <title>Sequencing and chromosome-scale assembly of the giantPleurodeles waltlgenome.</title>
        <authorList>
            <person name="Brown T."/>
            <person name="Elewa A."/>
            <person name="Iarovenko S."/>
            <person name="Subramanian E."/>
            <person name="Araus A.J."/>
            <person name="Petzold A."/>
            <person name="Susuki M."/>
            <person name="Suzuki K.-i.T."/>
            <person name="Hayashi T."/>
            <person name="Toyoda A."/>
            <person name="Oliveira C."/>
            <person name="Osipova E."/>
            <person name="Leigh N.D."/>
            <person name="Simon A."/>
            <person name="Yun M.H."/>
        </authorList>
    </citation>
    <scope>NUCLEOTIDE SEQUENCE</scope>
    <source>
        <strain evidence="21">20211129_DDA</strain>
        <tissue evidence="21">Liver</tissue>
    </source>
</reference>
<evidence type="ECO:0000256" key="1">
    <source>
        <dbReference type="ARBA" id="ARBA00003767"/>
    </source>
</evidence>
<feature type="compositionally biased region" description="Polar residues" evidence="18">
    <location>
        <begin position="900"/>
        <end position="910"/>
    </location>
</feature>
<dbReference type="FunFam" id="3.30.160.60:FF:000110">
    <property type="entry name" value="Zinc finger protein-like"/>
    <property type="match status" value="1"/>
</dbReference>
<dbReference type="Gene3D" id="3.30.160.60">
    <property type="entry name" value="Classic Zinc Finger"/>
    <property type="match status" value="7"/>
</dbReference>
<evidence type="ECO:0000256" key="16">
    <source>
        <dbReference type="ARBA" id="ARBA00023242"/>
    </source>
</evidence>
<feature type="compositionally biased region" description="Basic and acidic residues" evidence="18">
    <location>
        <begin position="829"/>
        <end position="848"/>
    </location>
</feature>
<dbReference type="PANTHER" id="PTHR24394">
    <property type="entry name" value="ZINC FINGER PROTEIN"/>
    <property type="match status" value="1"/>
</dbReference>
<evidence type="ECO:0000259" key="19">
    <source>
        <dbReference type="PROSITE" id="PS50097"/>
    </source>
</evidence>
<dbReference type="PROSITE" id="PS50157">
    <property type="entry name" value="ZINC_FINGER_C2H2_2"/>
    <property type="match status" value="8"/>
</dbReference>
<feature type="region of interest" description="Disordered" evidence="18">
    <location>
        <begin position="992"/>
        <end position="1021"/>
    </location>
</feature>
<evidence type="ECO:0000259" key="20">
    <source>
        <dbReference type="PROSITE" id="PS50157"/>
    </source>
</evidence>
<keyword evidence="4" id="KW-0158">Chromosome</keyword>
<dbReference type="Proteomes" id="UP001066276">
    <property type="component" value="Chromosome 11"/>
</dbReference>
<keyword evidence="13" id="KW-0805">Transcription regulation</keyword>
<keyword evidence="7" id="KW-0597">Phosphoprotein</keyword>
<dbReference type="Pfam" id="PF00096">
    <property type="entry name" value="zf-C2H2"/>
    <property type="match status" value="2"/>
</dbReference>
<dbReference type="InterPro" id="IPR036236">
    <property type="entry name" value="Znf_C2H2_sf"/>
</dbReference>
<feature type="domain" description="BTB" evidence="19">
    <location>
        <begin position="6"/>
        <end position="73"/>
    </location>
</feature>
<feature type="region of interest" description="Disordered" evidence="18">
    <location>
        <begin position="829"/>
        <end position="864"/>
    </location>
</feature>
<evidence type="ECO:0000313" key="22">
    <source>
        <dbReference type="Proteomes" id="UP001066276"/>
    </source>
</evidence>
<dbReference type="SUPFAM" id="SSF54695">
    <property type="entry name" value="POZ domain"/>
    <property type="match status" value="1"/>
</dbReference>
<evidence type="ECO:0000256" key="6">
    <source>
        <dbReference type="ARBA" id="ARBA00022499"/>
    </source>
</evidence>
<dbReference type="GO" id="GO:0005634">
    <property type="term" value="C:nucleus"/>
    <property type="evidence" value="ECO:0007669"/>
    <property type="project" value="UniProtKB-SubCell"/>
</dbReference>
<dbReference type="Pfam" id="PF00651">
    <property type="entry name" value="BTB"/>
    <property type="match status" value="1"/>
</dbReference>
<keyword evidence="14" id="KW-0238">DNA-binding</keyword>
<comment type="caution">
    <text evidence="21">The sequence shown here is derived from an EMBL/GenBank/DDBJ whole genome shotgun (WGS) entry which is preliminary data.</text>
</comment>
<evidence type="ECO:0000256" key="11">
    <source>
        <dbReference type="ARBA" id="ARBA00022833"/>
    </source>
</evidence>
<keyword evidence="12" id="KW-0832">Ubl conjugation</keyword>
<evidence type="ECO:0000256" key="14">
    <source>
        <dbReference type="ARBA" id="ARBA00023125"/>
    </source>
</evidence>
<comment type="function">
    <text evidence="1">May be involved in transcriptional regulation.</text>
</comment>
<feature type="domain" description="C2H2-type" evidence="20">
    <location>
        <begin position="462"/>
        <end position="489"/>
    </location>
</feature>
<feature type="compositionally biased region" description="Basic and acidic residues" evidence="18">
    <location>
        <begin position="1009"/>
        <end position="1021"/>
    </location>
</feature>
<keyword evidence="16" id="KW-0539">Nucleus</keyword>
<feature type="domain" description="C2H2-type" evidence="20">
    <location>
        <begin position="344"/>
        <end position="371"/>
    </location>
</feature>
<evidence type="ECO:0000256" key="5">
    <source>
        <dbReference type="ARBA" id="ARBA00022491"/>
    </source>
</evidence>
<evidence type="ECO:0000256" key="17">
    <source>
        <dbReference type="PROSITE-ProRule" id="PRU00042"/>
    </source>
</evidence>
<organism evidence="21 22">
    <name type="scientific">Pleurodeles waltl</name>
    <name type="common">Iberian ribbed newt</name>
    <dbReference type="NCBI Taxonomy" id="8319"/>
    <lineage>
        <taxon>Eukaryota</taxon>
        <taxon>Metazoa</taxon>
        <taxon>Chordata</taxon>
        <taxon>Craniata</taxon>
        <taxon>Vertebrata</taxon>
        <taxon>Euteleostomi</taxon>
        <taxon>Amphibia</taxon>
        <taxon>Batrachia</taxon>
        <taxon>Caudata</taxon>
        <taxon>Salamandroidea</taxon>
        <taxon>Salamandridae</taxon>
        <taxon>Pleurodelinae</taxon>
        <taxon>Pleurodeles</taxon>
    </lineage>
</organism>
<dbReference type="InterPro" id="IPR013087">
    <property type="entry name" value="Znf_C2H2_type"/>
</dbReference>
<evidence type="ECO:0000256" key="13">
    <source>
        <dbReference type="ARBA" id="ARBA00023015"/>
    </source>
</evidence>
<feature type="domain" description="C2H2-type" evidence="20">
    <location>
        <begin position="1156"/>
        <end position="1183"/>
    </location>
</feature>
<evidence type="ECO:0000313" key="21">
    <source>
        <dbReference type="EMBL" id="KAJ1090568.1"/>
    </source>
</evidence>
<feature type="domain" description="C2H2-type" evidence="20">
    <location>
        <begin position="490"/>
        <end position="513"/>
    </location>
</feature>
<dbReference type="SMART" id="SM00355">
    <property type="entry name" value="ZnF_C2H2"/>
    <property type="match status" value="8"/>
</dbReference>
<feature type="region of interest" description="Disordered" evidence="18">
    <location>
        <begin position="626"/>
        <end position="659"/>
    </location>
</feature>
<evidence type="ECO:0000256" key="12">
    <source>
        <dbReference type="ARBA" id="ARBA00022843"/>
    </source>
</evidence>
<evidence type="ECO:0000256" key="7">
    <source>
        <dbReference type="ARBA" id="ARBA00022553"/>
    </source>
</evidence>
<feature type="region of interest" description="Disordered" evidence="18">
    <location>
        <begin position="1291"/>
        <end position="1353"/>
    </location>
</feature>
<dbReference type="GO" id="GO:0000981">
    <property type="term" value="F:DNA-binding transcription factor activity, RNA polymerase II-specific"/>
    <property type="evidence" value="ECO:0007669"/>
    <property type="project" value="TreeGrafter"/>
</dbReference>
<protein>
    <recommendedName>
        <fullName evidence="23">Zinc finger and BTB domain-containing protein 38</fullName>
    </recommendedName>
</protein>
<dbReference type="InterPro" id="IPR000210">
    <property type="entry name" value="BTB/POZ_dom"/>
</dbReference>
<feature type="compositionally biased region" description="Basic and acidic residues" evidence="18">
    <location>
        <begin position="638"/>
        <end position="649"/>
    </location>
</feature>
<feature type="region of interest" description="Disordered" evidence="18">
    <location>
        <begin position="877"/>
        <end position="928"/>
    </location>
</feature>
<evidence type="ECO:0000256" key="18">
    <source>
        <dbReference type="SAM" id="MobiDB-lite"/>
    </source>
</evidence>
<keyword evidence="11" id="KW-0862">Zinc</keyword>
<keyword evidence="22" id="KW-1185">Reference proteome</keyword>
<dbReference type="FunFam" id="3.30.160.60:FF:000437">
    <property type="entry name" value="zinc finger and BTB domain-containing protein 38"/>
    <property type="match status" value="1"/>
</dbReference>
<evidence type="ECO:0000256" key="9">
    <source>
        <dbReference type="ARBA" id="ARBA00022737"/>
    </source>
</evidence>
<dbReference type="SUPFAM" id="SSF57667">
    <property type="entry name" value="beta-beta-alpha zinc fingers"/>
    <property type="match status" value="4"/>
</dbReference>
<keyword evidence="5" id="KW-0678">Repressor</keyword>
<feature type="compositionally biased region" description="Polar residues" evidence="18">
    <location>
        <begin position="719"/>
        <end position="731"/>
    </location>
</feature>
<keyword evidence="9" id="KW-0677">Repeat</keyword>
<feature type="compositionally biased region" description="Basic and acidic residues" evidence="18">
    <location>
        <begin position="919"/>
        <end position="928"/>
    </location>
</feature>
<keyword evidence="8" id="KW-0479">Metal-binding</keyword>
<name>A0AAV7LNU9_PLEWA</name>
<evidence type="ECO:0000256" key="3">
    <source>
        <dbReference type="ARBA" id="ARBA00004286"/>
    </source>
</evidence>
<dbReference type="PROSITE" id="PS50097">
    <property type="entry name" value="BTB"/>
    <property type="match status" value="1"/>
</dbReference>
<evidence type="ECO:0008006" key="23">
    <source>
        <dbReference type="Google" id="ProtNLM"/>
    </source>
</evidence>
<feature type="compositionally biased region" description="Basic and acidic residues" evidence="18">
    <location>
        <begin position="855"/>
        <end position="864"/>
    </location>
</feature>
<dbReference type="EMBL" id="JANPWB010000015">
    <property type="protein sequence ID" value="KAJ1090568.1"/>
    <property type="molecule type" value="Genomic_DNA"/>
</dbReference>
<dbReference type="GO" id="GO:0008270">
    <property type="term" value="F:zinc ion binding"/>
    <property type="evidence" value="ECO:0007669"/>
    <property type="project" value="UniProtKB-KW"/>
</dbReference>
<dbReference type="PANTHER" id="PTHR24394:SF58">
    <property type="entry name" value="ZINC FINGER AND BTB DOMAIN CONTAINING 33"/>
    <property type="match status" value="1"/>
</dbReference>
<feature type="domain" description="C2H2-type" evidence="20">
    <location>
        <begin position="434"/>
        <end position="461"/>
    </location>
</feature>
<feature type="region of interest" description="Disordered" evidence="18">
    <location>
        <begin position="709"/>
        <end position="757"/>
    </location>
</feature>
<evidence type="ECO:0000256" key="4">
    <source>
        <dbReference type="ARBA" id="ARBA00022454"/>
    </source>
</evidence>
<feature type="region of interest" description="Disordered" evidence="18">
    <location>
        <begin position="224"/>
        <end position="248"/>
    </location>
</feature>
<evidence type="ECO:0000256" key="8">
    <source>
        <dbReference type="ARBA" id="ARBA00022723"/>
    </source>
</evidence>
<feature type="domain" description="C2H2-type" evidence="20">
    <location>
        <begin position="1128"/>
        <end position="1155"/>
    </location>
</feature>
<keyword evidence="6" id="KW-1017">Isopeptide bond</keyword>
<dbReference type="SMART" id="SM00225">
    <property type="entry name" value="BTB"/>
    <property type="match status" value="1"/>
</dbReference>
<dbReference type="Gene3D" id="3.30.710.10">
    <property type="entry name" value="Potassium Channel Kv1.1, Chain A"/>
    <property type="match status" value="1"/>
</dbReference>
<proteinExistence type="predicted"/>
<gene>
    <name evidence="21" type="ORF">NDU88_003698</name>
</gene>
<dbReference type="PROSITE" id="PS00028">
    <property type="entry name" value="ZINC_FINGER_C2H2_1"/>
    <property type="match status" value="7"/>
</dbReference>